<evidence type="ECO:0000313" key="2">
    <source>
        <dbReference type="EMBL" id="TFB07148.1"/>
    </source>
</evidence>
<dbReference type="RefSeq" id="XP_073563349.1">
    <property type="nucleotide sequence ID" value="XM_073697950.1"/>
</dbReference>
<comment type="caution">
    <text evidence="2">The sequence shown here is derived from an EMBL/GenBank/DDBJ whole genome shotgun (WGS) entry which is preliminary data.</text>
</comment>
<keyword evidence="3" id="KW-1185">Reference proteome</keyword>
<feature type="region of interest" description="Disordered" evidence="1">
    <location>
        <begin position="17"/>
        <end position="81"/>
    </location>
</feature>
<name>A0ABY2HFT5_9HYPO</name>
<organism evidence="2 3">
    <name type="scientific">Trichoderma ghanense</name>
    <dbReference type="NCBI Taxonomy" id="65468"/>
    <lineage>
        <taxon>Eukaryota</taxon>
        <taxon>Fungi</taxon>
        <taxon>Dikarya</taxon>
        <taxon>Ascomycota</taxon>
        <taxon>Pezizomycotina</taxon>
        <taxon>Sordariomycetes</taxon>
        <taxon>Hypocreomycetidae</taxon>
        <taxon>Hypocreales</taxon>
        <taxon>Hypocreaceae</taxon>
        <taxon>Trichoderma</taxon>
    </lineage>
</organism>
<gene>
    <name evidence="2" type="ORF">CCMA1212_000484</name>
</gene>
<evidence type="ECO:0000256" key="1">
    <source>
        <dbReference type="SAM" id="MobiDB-lite"/>
    </source>
</evidence>
<sequence>MSTKRVRACSRIAAQRKASTFVEETPQDAEPAAADASNTPISGIKSRPVFQHPPPFARPLGRSSWPYNRKRAPSLTPQAVI</sequence>
<dbReference type="Proteomes" id="UP001642720">
    <property type="component" value="Unassembled WGS sequence"/>
</dbReference>
<accession>A0ABY2HFT5</accession>
<protein>
    <submittedName>
        <fullName evidence="2">Uncharacterized protein</fullName>
    </submittedName>
</protein>
<evidence type="ECO:0000313" key="3">
    <source>
        <dbReference type="Proteomes" id="UP001642720"/>
    </source>
</evidence>
<reference evidence="2 3" key="1">
    <citation type="submission" date="2018-01" db="EMBL/GenBank/DDBJ databases">
        <title>Genome characterization of the sugarcane-associated fungus Trichoderma ghanense CCMA-1212 and their application in lignocelulose bioconversion.</title>
        <authorList>
            <person name="Steindorff A.S."/>
            <person name="Mendes T.D."/>
            <person name="Vilela E.S.D."/>
            <person name="Rodrigues D.S."/>
            <person name="Formighieri E.F."/>
            <person name="Melo I.S."/>
            <person name="Favaro L.C.L."/>
        </authorList>
    </citation>
    <scope>NUCLEOTIDE SEQUENCE [LARGE SCALE GENOMIC DNA]</scope>
    <source>
        <strain evidence="2 3">CCMA-1212</strain>
    </source>
</reference>
<proteinExistence type="predicted"/>
<dbReference type="EMBL" id="PPTA01000001">
    <property type="protein sequence ID" value="TFB07148.1"/>
    <property type="molecule type" value="Genomic_DNA"/>
</dbReference>
<dbReference type="GeneID" id="300572400"/>